<feature type="domain" description="AAA+ ATPase" evidence="15">
    <location>
        <begin position="257"/>
        <end position="412"/>
    </location>
</feature>
<evidence type="ECO:0000313" key="17">
    <source>
        <dbReference type="EMBL" id="MBM7590609.1"/>
    </source>
</evidence>
<comment type="caution">
    <text evidence="17">The sequence shown here is derived from an EMBL/GenBank/DDBJ whole genome shotgun (WGS) entry which is preliminary data.</text>
</comment>
<evidence type="ECO:0000256" key="4">
    <source>
        <dbReference type="ARBA" id="ARBA00022448"/>
    </source>
</evidence>
<dbReference type="InterPro" id="IPR020006">
    <property type="entry name" value="FlhF"/>
</dbReference>
<feature type="domain" description="SRP54-type proteins GTP-binding" evidence="16">
    <location>
        <begin position="258"/>
        <end position="449"/>
    </location>
</feature>
<feature type="compositionally biased region" description="Basic and acidic residues" evidence="14">
    <location>
        <begin position="129"/>
        <end position="143"/>
    </location>
</feature>
<feature type="region of interest" description="Disordered" evidence="14">
    <location>
        <begin position="82"/>
        <end position="159"/>
    </location>
</feature>
<feature type="compositionally biased region" description="Low complexity" evidence="14">
    <location>
        <begin position="86"/>
        <end position="96"/>
    </location>
</feature>
<dbReference type="RefSeq" id="WP_204518346.1">
    <property type="nucleotide sequence ID" value="NZ_BAABIN010000002.1"/>
</dbReference>
<dbReference type="GO" id="GO:0006614">
    <property type="term" value="P:SRP-dependent cotranslational protein targeting to membrane"/>
    <property type="evidence" value="ECO:0007669"/>
    <property type="project" value="UniProtKB-UniRule"/>
</dbReference>
<keyword evidence="10" id="KW-0472">Membrane</keyword>
<evidence type="ECO:0000313" key="18">
    <source>
        <dbReference type="Proteomes" id="UP000717624"/>
    </source>
</evidence>
<keyword evidence="18" id="KW-1185">Reference proteome</keyword>
<keyword evidence="11" id="KW-1006">Bacterial flagellum protein export</keyword>
<evidence type="ECO:0000256" key="5">
    <source>
        <dbReference type="ARBA" id="ARBA00022475"/>
    </source>
</evidence>
<reference evidence="17" key="1">
    <citation type="submission" date="2021-01" db="EMBL/GenBank/DDBJ databases">
        <title>Genomic Encyclopedia of Type Strains, Phase IV (KMG-IV): sequencing the most valuable type-strain genomes for metagenomic binning, comparative biology and taxonomic classification.</title>
        <authorList>
            <person name="Goeker M."/>
        </authorList>
    </citation>
    <scope>NUCLEOTIDE SEQUENCE</scope>
    <source>
        <strain evidence="17">DSM 25523</strain>
    </source>
</reference>
<evidence type="ECO:0000256" key="8">
    <source>
        <dbReference type="ARBA" id="ARBA00022927"/>
    </source>
</evidence>
<evidence type="ECO:0000256" key="9">
    <source>
        <dbReference type="ARBA" id="ARBA00023134"/>
    </source>
</evidence>
<dbReference type="GO" id="GO:0003924">
    <property type="term" value="F:GTPase activity"/>
    <property type="evidence" value="ECO:0007669"/>
    <property type="project" value="UniProtKB-UniRule"/>
</dbReference>
<evidence type="ECO:0000256" key="6">
    <source>
        <dbReference type="ARBA" id="ARBA00022741"/>
    </source>
</evidence>
<dbReference type="PANTHER" id="PTHR43134:SF3">
    <property type="entry name" value="FLAGELLAR BIOSYNTHESIS PROTEIN FLHF"/>
    <property type="match status" value="1"/>
</dbReference>
<dbReference type="SMART" id="SM00962">
    <property type="entry name" value="SRP54"/>
    <property type="match status" value="1"/>
</dbReference>
<dbReference type="CDD" id="cd17873">
    <property type="entry name" value="FlhF"/>
    <property type="match status" value="1"/>
</dbReference>
<keyword evidence="9" id="KW-0342">GTP-binding</keyword>
<comment type="subcellular location">
    <subcellularLocation>
        <location evidence="1">Cell membrane</location>
        <topology evidence="1">Peripheral membrane protein</topology>
        <orientation evidence="1">Cytoplasmic side</orientation>
    </subcellularLocation>
</comment>
<evidence type="ECO:0000259" key="15">
    <source>
        <dbReference type="SMART" id="SM00382"/>
    </source>
</evidence>
<dbReference type="Pfam" id="PF00448">
    <property type="entry name" value="SRP54"/>
    <property type="match status" value="1"/>
</dbReference>
<keyword evidence="5" id="KW-1003">Cell membrane</keyword>
<dbReference type="AlphaFoldDB" id="A0A938Y1B9"/>
<evidence type="ECO:0000256" key="11">
    <source>
        <dbReference type="ARBA" id="ARBA00023225"/>
    </source>
</evidence>
<dbReference type="Proteomes" id="UP000717624">
    <property type="component" value="Unassembled WGS sequence"/>
</dbReference>
<dbReference type="GO" id="GO:0015031">
    <property type="term" value="P:protein transport"/>
    <property type="evidence" value="ECO:0007669"/>
    <property type="project" value="UniProtKB-KW"/>
</dbReference>
<keyword evidence="17" id="KW-0969">Cilium</keyword>
<evidence type="ECO:0000256" key="1">
    <source>
        <dbReference type="ARBA" id="ARBA00004413"/>
    </source>
</evidence>
<keyword evidence="8" id="KW-0653">Protein transport</keyword>
<dbReference type="SUPFAM" id="SSF52540">
    <property type="entry name" value="P-loop containing nucleoside triphosphate hydrolases"/>
    <property type="match status" value="1"/>
</dbReference>
<gene>
    <name evidence="17" type="ORF">JOD01_002213</name>
</gene>
<dbReference type="EMBL" id="JAFBEB010000006">
    <property type="protein sequence ID" value="MBM7590609.1"/>
    <property type="molecule type" value="Genomic_DNA"/>
</dbReference>
<proteinExistence type="inferred from homology"/>
<evidence type="ECO:0000259" key="16">
    <source>
        <dbReference type="SMART" id="SM00962"/>
    </source>
</evidence>
<evidence type="ECO:0000256" key="3">
    <source>
        <dbReference type="ARBA" id="ARBA00014919"/>
    </source>
</evidence>
<keyword evidence="6" id="KW-0547">Nucleotide-binding</keyword>
<dbReference type="Gene3D" id="1.20.120.1380">
    <property type="entry name" value="Flagellar FlhF biosynthesis protein, N domain"/>
    <property type="match status" value="1"/>
</dbReference>
<dbReference type="InterPro" id="IPR047040">
    <property type="entry name" value="FlhF__GTPase_dom"/>
</dbReference>
<evidence type="ECO:0000256" key="10">
    <source>
        <dbReference type="ARBA" id="ARBA00023136"/>
    </source>
</evidence>
<name>A0A938Y1B9_9BACL</name>
<keyword evidence="17" id="KW-0282">Flagellum</keyword>
<dbReference type="InterPro" id="IPR027417">
    <property type="entry name" value="P-loop_NTPase"/>
</dbReference>
<organism evidence="17 18">
    <name type="scientific">Brevibacillus fulvus</name>
    <dbReference type="NCBI Taxonomy" id="1125967"/>
    <lineage>
        <taxon>Bacteria</taxon>
        <taxon>Bacillati</taxon>
        <taxon>Bacillota</taxon>
        <taxon>Bacilli</taxon>
        <taxon>Bacillales</taxon>
        <taxon>Paenibacillaceae</taxon>
        <taxon>Brevibacillus</taxon>
    </lineage>
</organism>
<dbReference type="GO" id="GO:0044781">
    <property type="term" value="P:bacterial-type flagellum organization"/>
    <property type="evidence" value="ECO:0007669"/>
    <property type="project" value="UniProtKB-UniRule"/>
</dbReference>
<evidence type="ECO:0000256" key="12">
    <source>
        <dbReference type="ARBA" id="ARBA00025337"/>
    </source>
</evidence>
<dbReference type="SMART" id="SM00382">
    <property type="entry name" value="AAA"/>
    <property type="match status" value="1"/>
</dbReference>
<evidence type="ECO:0000256" key="7">
    <source>
        <dbReference type="ARBA" id="ARBA00022795"/>
    </source>
</evidence>
<dbReference type="PANTHER" id="PTHR43134">
    <property type="entry name" value="SIGNAL RECOGNITION PARTICLE RECEPTOR SUBUNIT ALPHA"/>
    <property type="match status" value="1"/>
</dbReference>
<dbReference type="GO" id="GO:0005525">
    <property type="term" value="F:GTP binding"/>
    <property type="evidence" value="ECO:0007669"/>
    <property type="project" value="UniProtKB-UniRule"/>
</dbReference>
<dbReference type="FunFam" id="3.40.50.300:FF:000695">
    <property type="entry name" value="Flagellar biosynthesis regulator FlhF"/>
    <property type="match status" value="1"/>
</dbReference>
<dbReference type="GO" id="GO:0005886">
    <property type="term" value="C:plasma membrane"/>
    <property type="evidence" value="ECO:0007669"/>
    <property type="project" value="UniProtKB-SubCell"/>
</dbReference>
<keyword evidence="7" id="KW-1005">Bacterial flagellum biogenesis</keyword>
<dbReference type="Gene3D" id="3.40.50.300">
    <property type="entry name" value="P-loop containing nucleotide triphosphate hydrolases"/>
    <property type="match status" value="1"/>
</dbReference>
<keyword evidence="4" id="KW-0813">Transport</keyword>
<accession>A0A938Y1B9</accession>
<keyword evidence="17" id="KW-0966">Cell projection</keyword>
<comment type="function">
    <text evidence="12">Necessary for flagellar biosynthesis. May be involved in translocation of the flagellum.</text>
</comment>
<evidence type="ECO:0000256" key="14">
    <source>
        <dbReference type="SAM" id="MobiDB-lite"/>
    </source>
</evidence>
<protein>
    <recommendedName>
        <fullName evidence="3 13">Flagellar biosynthesis protein FlhF</fullName>
    </recommendedName>
</protein>
<dbReference type="GO" id="GO:0005047">
    <property type="term" value="F:signal recognition particle binding"/>
    <property type="evidence" value="ECO:0007669"/>
    <property type="project" value="TreeGrafter"/>
</dbReference>
<dbReference type="InterPro" id="IPR000897">
    <property type="entry name" value="SRP54_GTPase_dom"/>
</dbReference>
<dbReference type="NCBIfam" id="TIGR03499">
    <property type="entry name" value="FlhF"/>
    <property type="match status" value="1"/>
</dbReference>
<evidence type="ECO:0000256" key="2">
    <source>
        <dbReference type="ARBA" id="ARBA00008531"/>
    </source>
</evidence>
<dbReference type="InterPro" id="IPR003593">
    <property type="entry name" value="AAA+_ATPase"/>
</dbReference>
<evidence type="ECO:0000256" key="13">
    <source>
        <dbReference type="NCBIfam" id="TIGR03499"/>
    </source>
</evidence>
<comment type="similarity">
    <text evidence="2">Belongs to the GTP-binding SRP family.</text>
</comment>
<sequence length="454" mass="49974">MRVKRYVVDSMPEAMEKIKTELGTDAIILNTKPIKRGGLFGLFGKQQIEVIAAVDQRTAEREPKQPGTRAVPTAANFAAKQAYQRTAATSHTHTPAPSVPSDNSRLQPEPIAAHAEVTSPEPPVPSQAAKREGPAAEMVRDEPQPEMVKPPEMKPSGQASYDQQIASELRDMREMVQKLLMLREHNSHLPEPFVAVRDRLLKQHVNDELVAQIMGDLLGAAPDPANLNGADAVKRVRTMIEELLQQKQPLPARIDRSVKFAFFFGPTGVGKTTTIAKLAAESMLRDKRKVGFITSDTFRIAAVEQLKTYANILNVPFEVVFTPKDMAGAIDRLGSCDLILVDTAGRNYRNDEYVRSMKELLRYGETAAHFLVLSLTTNYTDMKAILENFGSLPSGRAIFTKADETAVYGPILNVVHEFDLALSYITTGQNVPDDIILATPEIVAKMIMGDDSDG</sequence>